<accession>A0A5C4T1Y8</accession>
<keyword evidence="3" id="KW-1185">Reference proteome</keyword>
<dbReference type="AlphaFoldDB" id="A0A5C4T1Y8"/>
<name>A0A5C4T1Y8_9BACL</name>
<dbReference type="InterPro" id="IPR011008">
    <property type="entry name" value="Dimeric_a/b-barrel"/>
</dbReference>
<dbReference type="PANTHER" id="PTHR34474">
    <property type="entry name" value="SIGNAL TRANSDUCTION PROTEIN TRAP"/>
    <property type="match status" value="1"/>
</dbReference>
<dbReference type="RefSeq" id="WP_139605648.1">
    <property type="nucleotide sequence ID" value="NZ_VDCQ01000052.1"/>
</dbReference>
<evidence type="ECO:0000313" key="3">
    <source>
        <dbReference type="Proteomes" id="UP000307943"/>
    </source>
</evidence>
<evidence type="ECO:0000259" key="1">
    <source>
        <dbReference type="PROSITE" id="PS51725"/>
    </source>
</evidence>
<feature type="domain" description="ABM" evidence="1">
    <location>
        <begin position="2"/>
        <end position="96"/>
    </location>
</feature>
<dbReference type="Gene3D" id="3.30.70.100">
    <property type="match status" value="1"/>
</dbReference>
<reference evidence="2 3" key="1">
    <citation type="submission" date="2019-05" db="EMBL/GenBank/DDBJ databases">
        <title>We sequenced the genome of Paenibacillus hemerocallicola KCTC 33185 for further insight into its adaptation and study the phylogeny of Paenibacillus.</title>
        <authorList>
            <person name="Narsing Rao M.P."/>
        </authorList>
    </citation>
    <scope>NUCLEOTIDE SEQUENCE [LARGE SCALE GENOMIC DNA]</scope>
    <source>
        <strain evidence="2 3">KCTC 33185</strain>
    </source>
</reference>
<evidence type="ECO:0000313" key="2">
    <source>
        <dbReference type="EMBL" id="TNJ62835.1"/>
    </source>
</evidence>
<gene>
    <name evidence="2" type="ORF">FE784_28460</name>
</gene>
<dbReference type="Proteomes" id="UP000307943">
    <property type="component" value="Unassembled WGS sequence"/>
</dbReference>
<comment type="caution">
    <text evidence="2">The sequence shown here is derived from an EMBL/GenBank/DDBJ whole genome shotgun (WGS) entry which is preliminary data.</text>
</comment>
<dbReference type="InterPro" id="IPR007138">
    <property type="entry name" value="ABM_dom"/>
</dbReference>
<keyword evidence="2" id="KW-0560">Oxidoreductase</keyword>
<dbReference type="Pfam" id="PF03992">
    <property type="entry name" value="ABM"/>
    <property type="match status" value="1"/>
</dbReference>
<proteinExistence type="predicted"/>
<dbReference type="EMBL" id="VDCQ01000052">
    <property type="protein sequence ID" value="TNJ62835.1"/>
    <property type="molecule type" value="Genomic_DNA"/>
</dbReference>
<dbReference type="InterPro" id="IPR050404">
    <property type="entry name" value="Heme-degrading_MO"/>
</dbReference>
<dbReference type="OrthoDB" id="1645001at2"/>
<dbReference type="GO" id="GO:0004497">
    <property type="term" value="F:monooxygenase activity"/>
    <property type="evidence" value="ECO:0007669"/>
    <property type="project" value="UniProtKB-KW"/>
</dbReference>
<dbReference type="SUPFAM" id="SSF54909">
    <property type="entry name" value="Dimeric alpha+beta barrel"/>
    <property type="match status" value="1"/>
</dbReference>
<dbReference type="PANTHER" id="PTHR34474:SF1">
    <property type="entry name" value="HEME-DEGRADING MONOOXYGENASE HMOA"/>
    <property type="match status" value="1"/>
</dbReference>
<keyword evidence="2" id="KW-0503">Monooxygenase</keyword>
<protein>
    <submittedName>
        <fullName evidence="2">Antibiotic biosynthesis monooxygenase</fullName>
    </submittedName>
</protein>
<organism evidence="2 3">
    <name type="scientific">Paenibacillus hemerocallicola</name>
    <dbReference type="NCBI Taxonomy" id="1172614"/>
    <lineage>
        <taxon>Bacteria</taxon>
        <taxon>Bacillati</taxon>
        <taxon>Bacillota</taxon>
        <taxon>Bacilli</taxon>
        <taxon>Bacillales</taxon>
        <taxon>Paenibacillaceae</taxon>
        <taxon>Paenibacillus</taxon>
    </lineage>
</organism>
<sequence>MLVQTRTILVKKGNADKVVERFSKEGPIDGMPGLLDITVMVNKAKKEDTEEVVAMIRWESVDAWKNWEKSDAHIQGHRESRGQPKPEFVISSNVTMYEVKTVKGGTSAAYRS</sequence>
<dbReference type="PROSITE" id="PS51725">
    <property type="entry name" value="ABM"/>
    <property type="match status" value="1"/>
</dbReference>